<protein>
    <submittedName>
        <fullName evidence="1">Uncharacterized protein</fullName>
    </submittedName>
</protein>
<dbReference type="AlphaFoldDB" id="J4VTQ6"/>
<dbReference type="HOGENOM" id="CLU_2170608_0_0_1"/>
<dbReference type="EMBL" id="JH725195">
    <property type="protein sequence ID" value="EJP61920.1"/>
    <property type="molecule type" value="Genomic_DNA"/>
</dbReference>
<evidence type="ECO:0000313" key="1">
    <source>
        <dbReference type="EMBL" id="EJP61920.1"/>
    </source>
</evidence>
<reference evidence="1 2" key="1">
    <citation type="journal article" date="2012" name="Sci. Rep.">
        <title>Genomic perspectives on the evolution of fungal entomopathogenicity in Beauveria bassiana.</title>
        <authorList>
            <person name="Xiao G."/>
            <person name="Ying S.H."/>
            <person name="Zheng P."/>
            <person name="Wang Z.L."/>
            <person name="Zhang S."/>
            <person name="Xie X.Q."/>
            <person name="Shang Y."/>
            <person name="St Leger R.J."/>
            <person name="Zhao G.P."/>
            <person name="Wang C."/>
            <person name="Feng M.G."/>
        </authorList>
    </citation>
    <scope>NUCLEOTIDE SEQUENCE [LARGE SCALE GENOMIC DNA]</scope>
    <source>
        <strain evidence="1 2">ARSEF 2860</strain>
    </source>
</reference>
<organism evidence="1 2">
    <name type="scientific">Beauveria bassiana (strain ARSEF 2860)</name>
    <name type="common">White muscardine disease fungus</name>
    <name type="synonym">Tritirachium shiotae</name>
    <dbReference type="NCBI Taxonomy" id="655819"/>
    <lineage>
        <taxon>Eukaryota</taxon>
        <taxon>Fungi</taxon>
        <taxon>Dikarya</taxon>
        <taxon>Ascomycota</taxon>
        <taxon>Pezizomycotina</taxon>
        <taxon>Sordariomycetes</taxon>
        <taxon>Hypocreomycetidae</taxon>
        <taxon>Hypocreales</taxon>
        <taxon>Cordycipitaceae</taxon>
        <taxon>Beauveria</taxon>
    </lineage>
</organism>
<dbReference type="RefSeq" id="XP_008602491.1">
    <property type="nucleotide sequence ID" value="XM_008604269.1"/>
</dbReference>
<dbReference type="InParanoid" id="J4VTQ6"/>
<keyword evidence="2" id="KW-1185">Reference proteome</keyword>
<name>J4VTQ6_BEAB2</name>
<proteinExistence type="predicted"/>
<gene>
    <name evidence="1" type="ORF">BBA_09172</name>
</gene>
<dbReference type="GeneID" id="19892184"/>
<accession>J4VTQ6</accession>
<evidence type="ECO:0000313" key="2">
    <source>
        <dbReference type="Proteomes" id="UP000002762"/>
    </source>
</evidence>
<sequence>MKYSIIPAIATATIVGALPQGGPDNAAKAKLPFLTEPLYNGMYCRDTRSPSWFTLSDRGCGTQRFCEAFDNQDELQADGMGEPEYKSAQDCFDAHEPKPALAGSAFPPAV</sequence>
<dbReference type="Proteomes" id="UP000002762">
    <property type="component" value="Unassembled WGS sequence"/>
</dbReference>